<evidence type="ECO:0000313" key="2">
    <source>
        <dbReference type="Proteomes" id="UP001497516"/>
    </source>
</evidence>
<evidence type="ECO:0008006" key="3">
    <source>
        <dbReference type="Google" id="ProtNLM"/>
    </source>
</evidence>
<proteinExistence type="predicted"/>
<dbReference type="AlphaFoldDB" id="A0AAV2FT25"/>
<keyword evidence="2" id="KW-1185">Reference proteome</keyword>
<protein>
    <recommendedName>
        <fullName evidence="3">DUF4283 domain-containing protein</fullName>
    </recommendedName>
</protein>
<dbReference type="EMBL" id="OZ034820">
    <property type="protein sequence ID" value="CAL1401147.1"/>
    <property type="molecule type" value="Genomic_DNA"/>
</dbReference>
<accession>A0AAV2FT25</accession>
<evidence type="ECO:0000313" key="1">
    <source>
        <dbReference type="EMBL" id="CAL1401147.1"/>
    </source>
</evidence>
<organism evidence="1 2">
    <name type="scientific">Linum trigynum</name>
    <dbReference type="NCBI Taxonomy" id="586398"/>
    <lineage>
        <taxon>Eukaryota</taxon>
        <taxon>Viridiplantae</taxon>
        <taxon>Streptophyta</taxon>
        <taxon>Embryophyta</taxon>
        <taxon>Tracheophyta</taxon>
        <taxon>Spermatophyta</taxon>
        <taxon>Magnoliopsida</taxon>
        <taxon>eudicotyledons</taxon>
        <taxon>Gunneridae</taxon>
        <taxon>Pentapetalae</taxon>
        <taxon>rosids</taxon>
        <taxon>fabids</taxon>
        <taxon>Malpighiales</taxon>
        <taxon>Linaceae</taxon>
        <taxon>Linum</taxon>
    </lineage>
</organism>
<gene>
    <name evidence="1" type="ORF">LTRI10_LOCUS41224</name>
</gene>
<sequence length="172" mass="20078">MGDYWMLVLPTFKEVIRVQSLGFKKYRGWNVITRYWKEDADRSLASPGSLRWIMAFDFPPHLRSKATIEKIGDMCGEFFDYEKGEWCDLCIRIKVRLKSDVSEKIPLMFGTTLFMIKIVISPEADLKRFRLIDRKMKGPEFTKQVNGSAPRAAVFPSTPQRIGRLRFSSWGR</sequence>
<reference evidence="1 2" key="1">
    <citation type="submission" date="2024-04" db="EMBL/GenBank/DDBJ databases">
        <authorList>
            <person name="Fracassetti M."/>
        </authorList>
    </citation>
    <scope>NUCLEOTIDE SEQUENCE [LARGE SCALE GENOMIC DNA]</scope>
</reference>
<dbReference type="Proteomes" id="UP001497516">
    <property type="component" value="Chromosome 7"/>
</dbReference>
<name>A0AAV2FT25_9ROSI</name>